<reference evidence="1 2" key="1">
    <citation type="submission" date="2020-01" db="EMBL/GenBank/DDBJ databases">
        <title>Whole genome sequence of Heliobacterium gestii DSM 11169.</title>
        <authorList>
            <person name="Kyndt J.A."/>
            <person name="Meyer T.E."/>
        </authorList>
    </citation>
    <scope>NUCLEOTIDE SEQUENCE [LARGE SCALE GENOMIC DNA]</scope>
    <source>
        <strain evidence="1 2">DSM 11169</strain>
    </source>
</reference>
<sequence>MYRNVMEEIVEELLNEVFETNPNVCRDCPSCRIDITAHALNRLPPKYVVHEKGRALTRIDLRDPQIRTDILSVLAQSITVINQNRWCEKAKK</sequence>
<dbReference type="Proteomes" id="UP000471031">
    <property type="component" value="Unassembled WGS sequence"/>
</dbReference>
<evidence type="ECO:0000313" key="1">
    <source>
        <dbReference type="EMBL" id="MZP43821.1"/>
    </source>
</evidence>
<protein>
    <recommendedName>
        <fullName evidence="3">Competence protein ComFB</fullName>
    </recommendedName>
</protein>
<dbReference type="InterPro" id="IPR019657">
    <property type="entry name" value="ComFB"/>
</dbReference>
<dbReference type="Pfam" id="PF10719">
    <property type="entry name" value="ComFB"/>
    <property type="match status" value="1"/>
</dbReference>
<gene>
    <name evidence="1" type="ORF">GTO89_12310</name>
</gene>
<evidence type="ECO:0000313" key="2">
    <source>
        <dbReference type="Proteomes" id="UP000471031"/>
    </source>
</evidence>
<proteinExistence type="predicted"/>
<keyword evidence="2" id="KW-1185">Reference proteome</keyword>
<evidence type="ECO:0008006" key="3">
    <source>
        <dbReference type="Google" id="ProtNLM"/>
    </source>
</evidence>
<dbReference type="OrthoDB" id="5616024at2"/>
<organism evidence="1 2">
    <name type="scientific">Heliomicrobium gestii</name>
    <name type="common">Heliobacterium gestii</name>
    <dbReference type="NCBI Taxonomy" id="2699"/>
    <lineage>
        <taxon>Bacteria</taxon>
        <taxon>Bacillati</taxon>
        <taxon>Bacillota</taxon>
        <taxon>Clostridia</taxon>
        <taxon>Eubacteriales</taxon>
        <taxon>Heliobacteriaceae</taxon>
        <taxon>Heliomicrobium</taxon>
    </lineage>
</organism>
<name>A0A845LE36_HELGE</name>
<dbReference type="AlphaFoldDB" id="A0A845LE36"/>
<dbReference type="RefSeq" id="WP_161262383.1">
    <property type="nucleotide sequence ID" value="NZ_JAFBDC010000008.1"/>
</dbReference>
<accession>A0A845LE36</accession>
<dbReference type="EMBL" id="WXEX01000010">
    <property type="protein sequence ID" value="MZP43821.1"/>
    <property type="molecule type" value="Genomic_DNA"/>
</dbReference>
<comment type="caution">
    <text evidence="1">The sequence shown here is derived from an EMBL/GenBank/DDBJ whole genome shotgun (WGS) entry which is preliminary data.</text>
</comment>